<dbReference type="eggNOG" id="ENOG503330Y">
    <property type="taxonomic scope" value="Bacteria"/>
</dbReference>
<accession>W5VZF6</accession>
<dbReference type="AlphaFoldDB" id="W5VZF6"/>
<evidence type="ECO:0000256" key="1">
    <source>
        <dbReference type="SAM" id="Phobius"/>
    </source>
</evidence>
<protein>
    <submittedName>
        <fullName evidence="2">Putative membrane protein</fullName>
    </submittedName>
</protein>
<keyword evidence="1" id="KW-1133">Transmembrane helix</keyword>
<dbReference type="OrthoDB" id="3699727at2"/>
<feature type="transmembrane region" description="Helical" evidence="1">
    <location>
        <begin position="102"/>
        <end position="123"/>
    </location>
</feature>
<dbReference type="Proteomes" id="UP000019225">
    <property type="component" value="Chromosome"/>
</dbReference>
<reference evidence="2 3" key="1">
    <citation type="journal article" date="2014" name="BMC Genomics">
        <title>Complete genome sequence of producer of the glycopeptide antibiotic Aculeximycin Kutzneria albida DSM 43870T, a representative of minor genus of Pseudonocardiaceae.</title>
        <authorList>
            <person name="Rebets Y."/>
            <person name="Tokovenko B."/>
            <person name="Lushchyk I."/>
            <person name="Ruckert C."/>
            <person name="Zaburannyi N."/>
            <person name="Bechthold A."/>
            <person name="Kalinowski J."/>
            <person name="Luzhetskyy A."/>
        </authorList>
    </citation>
    <scope>NUCLEOTIDE SEQUENCE [LARGE SCALE GENOMIC DNA]</scope>
    <source>
        <strain evidence="2">DSM 43870</strain>
    </source>
</reference>
<organism evidence="2 3">
    <name type="scientific">Kutzneria albida DSM 43870</name>
    <dbReference type="NCBI Taxonomy" id="1449976"/>
    <lineage>
        <taxon>Bacteria</taxon>
        <taxon>Bacillati</taxon>
        <taxon>Actinomycetota</taxon>
        <taxon>Actinomycetes</taxon>
        <taxon>Pseudonocardiales</taxon>
        <taxon>Pseudonocardiaceae</taxon>
        <taxon>Kutzneria</taxon>
    </lineage>
</organism>
<dbReference type="HOGENOM" id="CLU_144608_0_0_11"/>
<name>W5VZF6_9PSEU</name>
<gene>
    <name evidence="2" type="ORF">KALB_929</name>
</gene>
<proteinExistence type="predicted"/>
<dbReference type="EMBL" id="CP007155">
    <property type="protein sequence ID" value="AHH94303.1"/>
    <property type="molecule type" value="Genomic_DNA"/>
</dbReference>
<keyword evidence="3" id="KW-1185">Reference proteome</keyword>
<dbReference type="STRING" id="1449976.KALB_929"/>
<keyword evidence="1" id="KW-0812">Transmembrane</keyword>
<dbReference type="RefSeq" id="WP_025354555.1">
    <property type="nucleotide sequence ID" value="NZ_CP007155.1"/>
</dbReference>
<dbReference type="KEGG" id="kal:KALB_929"/>
<evidence type="ECO:0000313" key="2">
    <source>
        <dbReference type="EMBL" id="AHH94303.1"/>
    </source>
</evidence>
<evidence type="ECO:0000313" key="3">
    <source>
        <dbReference type="Proteomes" id="UP000019225"/>
    </source>
</evidence>
<feature type="transmembrane region" description="Helical" evidence="1">
    <location>
        <begin position="70"/>
        <end position="90"/>
    </location>
</feature>
<sequence>MRGFGDWLVLAALVLDAVLLAVVELVYLPLRFDGVLLPDLGGFPFPVTVLLAAVSTPLLVLAAARLSPKLPVAAAPGFAWLLVTLWLMLGGPGGGFGVYPDWRVLVLLGAGSLPSAVVLGGVLGRAQRAAGFRG</sequence>
<feature type="transmembrane region" description="Helical" evidence="1">
    <location>
        <begin position="42"/>
        <end position="63"/>
    </location>
</feature>
<keyword evidence="1" id="KW-0472">Membrane</keyword>
<feature type="transmembrane region" description="Helical" evidence="1">
    <location>
        <begin position="7"/>
        <end position="30"/>
    </location>
</feature>